<gene>
    <name evidence="5" type="ORF">ABL_03546</name>
</gene>
<dbReference type="EMBL" id="BCMY01000005">
    <property type="protein sequence ID" value="GAQ40307.1"/>
    <property type="molecule type" value="Genomic_DNA"/>
</dbReference>
<evidence type="ECO:0000256" key="1">
    <source>
        <dbReference type="ARBA" id="ARBA00022737"/>
    </source>
</evidence>
<dbReference type="Pfam" id="PF22939">
    <property type="entry name" value="WHD_GPIID"/>
    <property type="match status" value="1"/>
</dbReference>
<comment type="caution">
    <text evidence="5">The sequence shown here is derived from an EMBL/GenBank/DDBJ whole genome shotgun (WGS) entry which is preliminary data.</text>
</comment>
<evidence type="ECO:0000256" key="2">
    <source>
        <dbReference type="PROSITE-ProRule" id="PRU00023"/>
    </source>
</evidence>
<dbReference type="Gene3D" id="1.25.40.20">
    <property type="entry name" value="Ankyrin repeat-containing domain"/>
    <property type="match status" value="1"/>
</dbReference>
<dbReference type="PROSITE" id="PS50088">
    <property type="entry name" value="ANK_REPEAT"/>
    <property type="match status" value="4"/>
</dbReference>
<accession>A0A100IFG3</accession>
<feature type="repeat" description="ANK" evidence="2">
    <location>
        <begin position="770"/>
        <end position="802"/>
    </location>
</feature>
<dbReference type="SUPFAM" id="SSF48403">
    <property type="entry name" value="Ankyrin repeat"/>
    <property type="match status" value="1"/>
</dbReference>
<organism evidence="5 6">
    <name type="scientific">Aspergillus niger</name>
    <dbReference type="NCBI Taxonomy" id="5061"/>
    <lineage>
        <taxon>Eukaryota</taxon>
        <taxon>Fungi</taxon>
        <taxon>Dikarya</taxon>
        <taxon>Ascomycota</taxon>
        <taxon>Pezizomycotina</taxon>
        <taxon>Eurotiomycetes</taxon>
        <taxon>Eurotiomycetidae</taxon>
        <taxon>Eurotiales</taxon>
        <taxon>Aspergillaceae</taxon>
        <taxon>Aspergillus</taxon>
        <taxon>Aspergillus subgen. Circumdati</taxon>
    </lineage>
</organism>
<evidence type="ECO:0000259" key="3">
    <source>
        <dbReference type="Pfam" id="PF22939"/>
    </source>
</evidence>
<dbReference type="PANTHER" id="PTHR10039">
    <property type="entry name" value="AMELOGENIN"/>
    <property type="match status" value="1"/>
</dbReference>
<evidence type="ECO:0000313" key="6">
    <source>
        <dbReference type="Proteomes" id="UP000068243"/>
    </source>
</evidence>
<feature type="domain" description="GPI inositol-deacylase winged helix" evidence="3">
    <location>
        <begin position="444"/>
        <end position="523"/>
    </location>
</feature>
<reference evidence="6" key="1">
    <citation type="journal article" date="2016" name="Genome Announc.">
        <title>Draft genome sequence of Aspergillus niger strain An76.</title>
        <authorList>
            <person name="Gong W."/>
            <person name="Cheng Z."/>
            <person name="Zhang H."/>
            <person name="Liu L."/>
            <person name="Gao P."/>
            <person name="Wang L."/>
        </authorList>
    </citation>
    <scope>NUCLEOTIDE SEQUENCE [LARGE SCALE GENOMIC DNA]</scope>
    <source>
        <strain evidence="6">An76</strain>
    </source>
</reference>
<dbReference type="InterPro" id="IPR027417">
    <property type="entry name" value="P-loop_NTPase"/>
</dbReference>
<protein>
    <submittedName>
        <fullName evidence="5">Ankyrin repeat-containing protein</fullName>
    </submittedName>
</protein>
<dbReference type="Pfam" id="PF24883">
    <property type="entry name" value="NPHP3_N"/>
    <property type="match status" value="1"/>
</dbReference>
<dbReference type="Proteomes" id="UP000068243">
    <property type="component" value="Unassembled WGS sequence"/>
</dbReference>
<sequence length="1037" mass="116646">MSFGYGVGDFLAVVKLAKAIRVRFVSAPDQFRHISEASKTLCNVLRDIKDIYEQVELDTQQEKRLDEISRSCRSGLNELLGKLDEYQELDHRTNSLGGTCRRVWKRLKWDQAEMDEICQRIQSNVQIFNLFSTSLTTQVAFTTKELVHRVNNTMEDKAQHKLLEWLTTVNYATQQGEYFKRRQEGTGKWLLGTDKFQQWINNENKNILCTGIPGAGKTMLTAIVIKHLEEKCEHDRSVGLAYIYCNFRRHHEQSVDNILASLIKQLCQRMSFLPEDIKTLYAQHKKRQTRPELDELFESLSVLLGHFSKIFIVVDALDEYSSRDEALRRLLSELFPRFIQSAFNGCLQQEIFAAAEDVEAYLRDHMSDLSRVVLGNNKLQDEIVEAIMKTVDGMFLLAQLHLDSLRGKLSVTAVKKTLEKLPTGTDAYDVAYEEAMERINGKTAGERELAFQILAWITCARVPLKIEQLQYGLAVEPDEAEFDPDNLPDAQDMVAICAGLVTIDENCRIIRLVHHTAQEYLERSQTKWFPRAHYDMARACMAYLLHSVQPRADLLLEDMHFSGYCTQNWGYHFQLALAEPGLVHSLLRDKKKVWNCAQALMTSRGEIDVIERHEQMPETVTEAHLVAYLGPESALRELIKAGYPYDALDATNRSPLFWAAENGQEGAARVLIEQGLVPDQQDQWGFTPLALAAKYGHFEVVKLLLDNGDSPDLKSNDGRTPLMLCCKIPLFNAGRYGDSLAVSSLLKQSFGANHMSVSVWRDDSLIKDNAGHTPLFNAAKYGGAVVVQTLLTHGFYPNHMNDSGVTSLLSASYPKLYDVVRGDHHSMFMSLLDHGADSNLTDQKIGRPPLVWAAQRDLASMVEALLSRGVDADSQDRDGWTALSYATSTPLDHKESGDEVLVKQILESGSNPKAHGTHIKGSLAATTRRDYEGVVKLLLQYKANPDAVNRRGWSPLILAAARGQGNTVRSLLDTGNVDPKRQDEYGHDAAHYARKYGHDQIALLLSSSIKETNVAIKESVCTADQPENTTFIAPRAT</sequence>
<feature type="repeat" description="ANK" evidence="2">
    <location>
        <begin position="651"/>
        <end position="683"/>
    </location>
</feature>
<proteinExistence type="predicted"/>
<dbReference type="VEuPathDB" id="FungiDB:ATCC64974_27570"/>
<dbReference type="OrthoDB" id="195446at2759"/>
<evidence type="ECO:0000313" key="5">
    <source>
        <dbReference type="EMBL" id="GAQ40307.1"/>
    </source>
</evidence>
<dbReference type="InterPro" id="IPR054471">
    <property type="entry name" value="GPIID_WHD"/>
</dbReference>
<dbReference type="InterPro" id="IPR002110">
    <property type="entry name" value="Ankyrin_rpt"/>
</dbReference>
<dbReference type="PROSITE" id="PS50297">
    <property type="entry name" value="ANK_REP_REGION"/>
    <property type="match status" value="2"/>
</dbReference>
<evidence type="ECO:0000259" key="4">
    <source>
        <dbReference type="Pfam" id="PF24883"/>
    </source>
</evidence>
<dbReference type="SUPFAM" id="SSF52540">
    <property type="entry name" value="P-loop containing nucleoside triphosphate hydrolases"/>
    <property type="match status" value="1"/>
</dbReference>
<dbReference type="AlphaFoldDB" id="A0A100IFG3"/>
<name>A0A100IFG3_ASPNG</name>
<dbReference type="Pfam" id="PF12796">
    <property type="entry name" value="Ank_2"/>
    <property type="match status" value="3"/>
</dbReference>
<dbReference type="Gene3D" id="3.40.50.300">
    <property type="entry name" value="P-loop containing nucleotide triphosphate hydrolases"/>
    <property type="match status" value="1"/>
</dbReference>
<dbReference type="PANTHER" id="PTHR10039:SF15">
    <property type="entry name" value="NACHT DOMAIN-CONTAINING PROTEIN"/>
    <property type="match status" value="1"/>
</dbReference>
<dbReference type="OMA" id="QWINNEN"/>
<keyword evidence="1" id="KW-0677">Repeat</keyword>
<keyword evidence="2" id="KW-0040">ANK repeat</keyword>
<dbReference type="InterPro" id="IPR036770">
    <property type="entry name" value="Ankyrin_rpt-contain_sf"/>
</dbReference>
<dbReference type="InterPro" id="IPR056884">
    <property type="entry name" value="NPHP3-like_N"/>
</dbReference>
<feature type="domain" description="Nephrocystin 3-like N-terminal" evidence="4">
    <location>
        <begin position="185"/>
        <end position="335"/>
    </location>
</feature>
<dbReference type="SMART" id="SM00248">
    <property type="entry name" value="ANK"/>
    <property type="match status" value="10"/>
</dbReference>
<feature type="repeat" description="ANK" evidence="2">
    <location>
        <begin position="845"/>
        <end position="877"/>
    </location>
</feature>
<feature type="repeat" description="ANK" evidence="2">
    <location>
        <begin position="684"/>
        <end position="716"/>
    </location>
</feature>
<dbReference type="PRINTS" id="PR01415">
    <property type="entry name" value="ANKYRIN"/>
</dbReference>
<dbReference type="VEuPathDB" id="FungiDB:M747DRAFT_312216"/>
<dbReference type="VEuPathDB" id="FungiDB:ASPNIDRAFT2_182447"/>
<dbReference type="VEuPathDB" id="FungiDB:M747DRAFT_279589"/>
<dbReference type="VEuPathDB" id="FungiDB:An15g06750"/>
<dbReference type="VEuPathDB" id="FungiDB:ASPNIDRAFT2_42269"/>